<evidence type="ECO:0008006" key="3">
    <source>
        <dbReference type="Google" id="ProtNLM"/>
    </source>
</evidence>
<dbReference type="InterPro" id="IPR045467">
    <property type="entry name" value="DUF6497"/>
</dbReference>
<dbReference type="Proteomes" id="UP000236447">
    <property type="component" value="Chromosome"/>
</dbReference>
<dbReference type="AlphaFoldDB" id="A0A2I7KAF0"/>
<sequence length="172" mass="18524">MIRASSYRTARTACAAPAAPTGGAHRFWGRGCGIGPVITSVSCLSLSALALCLGTAERADAVPLDMPSGQSVDLHEVLLDETTGELWVRFRFLAPQIARDLAGISYEQAAPDMDHLCQTLALAYLRQHQLAPARVVISLSDREVPFGQADAAATQFFESYRPVGDNCIWEAF</sequence>
<evidence type="ECO:0000313" key="2">
    <source>
        <dbReference type="Proteomes" id="UP000236447"/>
    </source>
</evidence>
<dbReference type="Pfam" id="PF20107">
    <property type="entry name" value="DUF6497"/>
    <property type="match status" value="1"/>
</dbReference>
<dbReference type="EMBL" id="CP010725">
    <property type="protein sequence ID" value="AUQ99577.1"/>
    <property type="molecule type" value="Genomic_DNA"/>
</dbReference>
<reference evidence="1 2" key="1">
    <citation type="journal article" date="2017" name="Front. Microbiol.">
        <title>Phaeobacter piscinae sp. nov., a species of the Roseobacter group and potential aquaculture probiont.</title>
        <authorList>
            <person name="Sonnenschein E.C."/>
            <person name="Phippen C.B.W."/>
            <person name="Nielsen K.F."/>
            <person name="Mateiu R.V."/>
            <person name="Melchiorsen J."/>
            <person name="Gram L."/>
            <person name="Overmann J."/>
            <person name="Freese H.M."/>
        </authorList>
    </citation>
    <scope>NUCLEOTIDE SEQUENCE [LARGE SCALE GENOMIC DNA]</scope>
    <source>
        <strain evidence="1 2">P88</strain>
    </source>
</reference>
<evidence type="ECO:0000313" key="1">
    <source>
        <dbReference type="EMBL" id="AUQ99577.1"/>
    </source>
</evidence>
<organism evidence="1 2">
    <name type="scientific">Phaeobacter inhibens</name>
    <dbReference type="NCBI Taxonomy" id="221822"/>
    <lineage>
        <taxon>Bacteria</taxon>
        <taxon>Pseudomonadati</taxon>
        <taxon>Pseudomonadota</taxon>
        <taxon>Alphaproteobacteria</taxon>
        <taxon>Rhodobacterales</taxon>
        <taxon>Roseobacteraceae</taxon>
        <taxon>Phaeobacter</taxon>
    </lineage>
</organism>
<gene>
    <name evidence="1" type="ORF">PhaeoP88_02216</name>
</gene>
<reference evidence="1 2" key="2">
    <citation type="journal article" date="2017" name="Genome Biol. Evol.">
        <title>Trajectories and Drivers of Genome Evolution in Surface-Associated Marine Phaeobacter.</title>
        <authorList>
            <person name="Freese H.M."/>
            <person name="Sikorski J."/>
            <person name="Bunk B."/>
            <person name="Scheuner C."/>
            <person name="Meier-Kolthoff J.P."/>
            <person name="Sproer C."/>
            <person name="Gram L."/>
            <person name="Overmann J."/>
        </authorList>
    </citation>
    <scope>NUCLEOTIDE SEQUENCE [LARGE SCALE GENOMIC DNA]</scope>
    <source>
        <strain evidence="1 2">P88</strain>
    </source>
</reference>
<protein>
    <recommendedName>
        <fullName evidence="3">Acetolactate synthase</fullName>
    </recommendedName>
</protein>
<accession>A0A2I7KAF0</accession>
<name>A0A2I7KAF0_9RHOB</name>
<proteinExistence type="predicted"/>